<gene>
    <name evidence="1" type="ORF">CHR90_01385</name>
</gene>
<feature type="non-terminal residue" evidence="1">
    <location>
        <position position="1"/>
    </location>
</feature>
<comment type="caution">
    <text evidence="1">The sequence shown here is derived from an EMBL/GenBank/DDBJ whole genome shotgun (WGS) entry which is preliminary data.</text>
</comment>
<accession>A0A255XX32</accession>
<organism evidence="1 2">
    <name type="scientific">Elstera cyanobacteriorum</name>
    <dbReference type="NCBI Taxonomy" id="2022747"/>
    <lineage>
        <taxon>Bacteria</taxon>
        <taxon>Pseudomonadati</taxon>
        <taxon>Pseudomonadota</taxon>
        <taxon>Alphaproteobacteria</taxon>
        <taxon>Rhodospirillales</taxon>
        <taxon>Rhodospirillaceae</taxon>
        <taxon>Elstera</taxon>
    </lineage>
</organism>
<proteinExistence type="predicted"/>
<reference evidence="1 2" key="1">
    <citation type="submission" date="2017-07" db="EMBL/GenBank/DDBJ databases">
        <title>Elstera cyanobacteriorum sp. nov., a novel bacterium isolated from cyanobacterial aggregates in a eutrophic lake.</title>
        <authorList>
            <person name="Cai H."/>
        </authorList>
    </citation>
    <scope>NUCLEOTIDE SEQUENCE [LARGE SCALE GENOMIC DNA]</scope>
    <source>
        <strain evidence="1 2">TH019</strain>
    </source>
</reference>
<evidence type="ECO:0000313" key="2">
    <source>
        <dbReference type="Proteomes" id="UP000216361"/>
    </source>
</evidence>
<dbReference type="Proteomes" id="UP000216361">
    <property type="component" value="Unassembled WGS sequence"/>
</dbReference>
<keyword evidence="2" id="KW-1185">Reference proteome</keyword>
<name>A0A255XX32_9PROT</name>
<dbReference type="EMBL" id="NOXS01000021">
    <property type="protein sequence ID" value="OYQ21538.1"/>
    <property type="molecule type" value="Genomic_DNA"/>
</dbReference>
<dbReference type="RefSeq" id="WP_212668584.1">
    <property type="nucleotide sequence ID" value="NZ_NOXS01000021.1"/>
</dbReference>
<sequence>TTDLLIYAYTNETKMDLAEMKRLEREFYRISRWFSAQIPYERYERRTGSFCQGAATFAWDYWKDTTDYKEFNGTETQQIIGMPRNYQELKDRQKESLEGHFIVFNRCDRHLDQIPTELEDHRSARNLTLSDMDKIRPESTDLFTKIIKQKQPYDENNLKYLKKAANDIYKNYYGLYNLIYEKNLGGLSCLFYVNLPKYFISDYLLTYGNTKSSKRLPDGLFEIGYKTLTNLYREETKFCDMQIEKYRKENPQ</sequence>
<evidence type="ECO:0000313" key="1">
    <source>
        <dbReference type="EMBL" id="OYQ21538.1"/>
    </source>
</evidence>
<protein>
    <submittedName>
        <fullName evidence="1">Uncharacterized protein</fullName>
    </submittedName>
</protein>
<dbReference type="AlphaFoldDB" id="A0A255XX32"/>